<dbReference type="PANTHER" id="PTHR47170">
    <property type="entry name" value="MALONYL-COA ACP TRANSACYLASE, ACP-BINDING"/>
    <property type="match status" value="1"/>
</dbReference>
<gene>
    <name evidence="2" type="ORF">BRAN1462_LOCUS41516</name>
</gene>
<dbReference type="InterPro" id="IPR016035">
    <property type="entry name" value="Acyl_Trfase/lysoPLipase"/>
</dbReference>
<dbReference type="Gene3D" id="3.40.366.10">
    <property type="entry name" value="Malonyl-Coenzyme A Acyl Carrier Protein, domain 2"/>
    <property type="match status" value="1"/>
</dbReference>
<name>A0A6U9T235_9DINO</name>
<dbReference type="InterPro" id="IPR052760">
    <property type="entry name" value="Mitochondrial_malonyltrans"/>
</dbReference>
<dbReference type="SMART" id="SM00827">
    <property type="entry name" value="PKS_AT"/>
    <property type="match status" value="1"/>
</dbReference>
<dbReference type="AlphaFoldDB" id="A0A6U9T235"/>
<protein>
    <recommendedName>
        <fullName evidence="1">Malonyl-CoA:ACP transacylase (MAT) domain-containing protein</fullName>
    </recommendedName>
</protein>
<evidence type="ECO:0000313" key="2">
    <source>
        <dbReference type="EMBL" id="CAD9611894.1"/>
    </source>
</evidence>
<proteinExistence type="predicted"/>
<dbReference type="EMBL" id="HBGW01065118">
    <property type="protein sequence ID" value="CAD9611894.1"/>
    <property type="molecule type" value="Transcribed_RNA"/>
</dbReference>
<reference evidence="2" key="1">
    <citation type="submission" date="2021-01" db="EMBL/GenBank/DDBJ databases">
        <authorList>
            <person name="Corre E."/>
            <person name="Pelletier E."/>
            <person name="Niang G."/>
            <person name="Scheremetjew M."/>
            <person name="Finn R."/>
            <person name="Kale V."/>
            <person name="Holt S."/>
            <person name="Cochrane G."/>
            <person name="Meng A."/>
            <person name="Brown T."/>
            <person name="Cohen L."/>
        </authorList>
    </citation>
    <scope>NUCLEOTIDE SEQUENCE</scope>
    <source>
        <strain evidence="2">RCC3387</strain>
    </source>
</reference>
<dbReference type="PANTHER" id="PTHR47170:SF2">
    <property type="entry name" value="MALONYL-COA:ACP TRANSACYLASE (MAT) DOMAIN-CONTAINING PROTEIN"/>
    <property type="match status" value="1"/>
</dbReference>
<dbReference type="InterPro" id="IPR014043">
    <property type="entry name" value="Acyl_transferase_dom"/>
</dbReference>
<dbReference type="SUPFAM" id="SSF52151">
    <property type="entry name" value="FabD/lysophospholipase-like"/>
    <property type="match status" value="1"/>
</dbReference>
<dbReference type="InterPro" id="IPR001227">
    <property type="entry name" value="Ac_transferase_dom_sf"/>
</dbReference>
<dbReference type="GO" id="GO:0016740">
    <property type="term" value="F:transferase activity"/>
    <property type="evidence" value="ECO:0007669"/>
    <property type="project" value="InterPro"/>
</dbReference>
<evidence type="ECO:0000259" key="1">
    <source>
        <dbReference type="SMART" id="SM00827"/>
    </source>
</evidence>
<sequence length="195" mass="21011">MRGRYMQEASTVGVQKMCSVAGLEKDKLASLCAQAARQAGSGAVCEIANDLFPKGFSCAGTVEAIDLLVDLSLKAEALQAKVLKTSGAFHTKLMAPAQAKLAKALDDLLPSMKPPTCTVYMNVTGQPLQPGTDPKVIVDLLKKQLVSPVLWAPSVNKMIDSGITEFYEIGPMKQLKAMMKRINPKVWQTTTNEEV</sequence>
<accession>A0A6U9T235</accession>
<feature type="domain" description="Malonyl-CoA:ACP transacylase (MAT)" evidence="1">
    <location>
        <begin position="1"/>
        <end position="189"/>
    </location>
</feature>
<organism evidence="2">
    <name type="scientific">Zooxanthella nutricula</name>
    <dbReference type="NCBI Taxonomy" id="1333877"/>
    <lineage>
        <taxon>Eukaryota</taxon>
        <taxon>Sar</taxon>
        <taxon>Alveolata</taxon>
        <taxon>Dinophyceae</taxon>
        <taxon>Peridiniales</taxon>
        <taxon>Peridiniales incertae sedis</taxon>
        <taxon>Zooxanthella</taxon>
    </lineage>
</organism>